<keyword evidence="2" id="KW-1185">Reference proteome</keyword>
<sequence>MEIDTQTTKAGDGSVIHYEARGKPSPEHPSLVFLHYYGGSPSTWATLLDQPPFAGFHTVCYHARGWAPSTGPPDPGAYGIEAMSSDLSAVLSATGLRDGRAGFVLVGHSMGAKVAQHYAATAESAESVRFVLDNVLTAAPGALAEDAVAACVGDSLRGNEWAKVAWPEYALGQGFGDLVDRIQAPVLVLRGDKDFEKDMVGLLGTDSGWINKDIENCGHLVPLEQPVQLGKEILAFVRKIS</sequence>
<organism evidence="1 2">
    <name type="scientific">Neofusicoccum parvum</name>
    <dbReference type="NCBI Taxonomy" id="310453"/>
    <lineage>
        <taxon>Eukaryota</taxon>
        <taxon>Fungi</taxon>
        <taxon>Dikarya</taxon>
        <taxon>Ascomycota</taxon>
        <taxon>Pezizomycotina</taxon>
        <taxon>Dothideomycetes</taxon>
        <taxon>Dothideomycetes incertae sedis</taxon>
        <taxon>Botryosphaeriales</taxon>
        <taxon>Botryosphaeriaceae</taxon>
        <taxon>Neofusicoccum</taxon>
    </lineage>
</organism>
<evidence type="ECO:0000313" key="1">
    <source>
        <dbReference type="EMBL" id="GME24628.1"/>
    </source>
</evidence>
<accession>A0ACB5RVU1</accession>
<reference evidence="1" key="1">
    <citation type="submission" date="2024-09" db="EMBL/GenBank/DDBJ databases">
        <title>Draft Genome Sequences of Neofusicoccum parvum.</title>
        <authorList>
            <person name="Ashida A."/>
            <person name="Camagna M."/>
            <person name="Tanaka A."/>
            <person name="Takemoto D."/>
        </authorList>
    </citation>
    <scope>NUCLEOTIDE SEQUENCE</scope>
    <source>
        <strain evidence="1">PPO83</strain>
    </source>
</reference>
<dbReference type="EMBL" id="BSXG01000014">
    <property type="protein sequence ID" value="GME24628.1"/>
    <property type="molecule type" value="Genomic_DNA"/>
</dbReference>
<proteinExistence type="predicted"/>
<gene>
    <name evidence="1" type="primary">g6890</name>
    <name evidence="1" type="ORF">NpPPO83_00006890</name>
</gene>
<dbReference type="Proteomes" id="UP001165186">
    <property type="component" value="Unassembled WGS sequence"/>
</dbReference>
<name>A0ACB5RVU1_9PEZI</name>
<comment type="caution">
    <text evidence="1">The sequence shown here is derived from an EMBL/GenBank/DDBJ whole genome shotgun (WGS) entry which is preliminary data.</text>
</comment>
<evidence type="ECO:0000313" key="2">
    <source>
        <dbReference type="Proteomes" id="UP001165186"/>
    </source>
</evidence>
<protein>
    <submittedName>
        <fullName evidence="1">Uncharacterized protein</fullName>
    </submittedName>
</protein>